<proteinExistence type="predicted"/>
<protein>
    <submittedName>
        <fullName evidence="2">ABC transporter domain-containing protein</fullName>
    </submittedName>
</protein>
<dbReference type="AlphaFoldDB" id="A0A1I7WKA1"/>
<sequence length="34" mass="3931">MALVGQEPRLFAGTIKENICFGLRDILKNYRSYI</sequence>
<evidence type="ECO:0000313" key="1">
    <source>
        <dbReference type="Proteomes" id="UP000095283"/>
    </source>
</evidence>
<dbReference type="Gene3D" id="3.40.50.300">
    <property type="entry name" value="P-loop containing nucleotide triphosphate hydrolases"/>
    <property type="match status" value="1"/>
</dbReference>
<accession>A0A1I7WKA1</accession>
<dbReference type="Proteomes" id="UP000095283">
    <property type="component" value="Unplaced"/>
</dbReference>
<name>A0A1I7WKA1_HETBA</name>
<reference evidence="2" key="1">
    <citation type="submission" date="2016-11" db="UniProtKB">
        <authorList>
            <consortium name="WormBaseParasite"/>
        </authorList>
    </citation>
    <scope>IDENTIFICATION</scope>
</reference>
<dbReference type="InterPro" id="IPR027417">
    <property type="entry name" value="P-loop_NTPase"/>
</dbReference>
<organism evidence="1 2">
    <name type="scientific">Heterorhabditis bacteriophora</name>
    <name type="common">Entomopathogenic nematode worm</name>
    <dbReference type="NCBI Taxonomy" id="37862"/>
    <lineage>
        <taxon>Eukaryota</taxon>
        <taxon>Metazoa</taxon>
        <taxon>Ecdysozoa</taxon>
        <taxon>Nematoda</taxon>
        <taxon>Chromadorea</taxon>
        <taxon>Rhabditida</taxon>
        <taxon>Rhabditina</taxon>
        <taxon>Rhabditomorpha</taxon>
        <taxon>Strongyloidea</taxon>
        <taxon>Heterorhabditidae</taxon>
        <taxon>Heterorhabditis</taxon>
    </lineage>
</organism>
<dbReference type="WBParaSite" id="Hba_05466">
    <property type="protein sequence ID" value="Hba_05466"/>
    <property type="gene ID" value="Hba_05466"/>
</dbReference>
<keyword evidence="1" id="KW-1185">Reference proteome</keyword>
<evidence type="ECO:0000313" key="2">
    <source>
        <dbReference type="WBParaSite" id="Hba_05466"/>
    </source>
</evidence>